<accession>A0ABU8CCK0</accession>
<evidence type="ECO:0000259" key="1">
    <source>
        <dbReference type="PROSITE" id="PS51471"/>
    </source>
</evidence>
<comment type="caution">
    <text evidence="2">The sequence shown here is derived from an EMBL/GenBank/DDBJ whole genome shotgun (WGS) entry which is preliminary data.</text>
</comment>
<reference evidence="2 3" key="1">
    <citation type="journal article" date="2023" name="Ecotoxicol. Environ. Saf.">
        <title>Mercury remediation potential of mercury-resistant strain Rheinheimera metallidurans sp. nov. isolated from a municipal waste dumping site.</title>
        <authorList>
            <person name="Yadav V."/>
            <person name="Manjhi A."/>
            <person name="Vadakedath N."/>
        </authorList>
    </citation>
    <scope>NUCLEOTIDE SEQUENCE [LARGE SCALE GENOMIC DNA]</scope>
    <source>
        <strain evidence="2 3">E-49</strain>
    </source>
</reference>
<proteinExistence type="predicted"/>
<gene>
    <name evidence="2" type="ORF">MN202_20190</name>
</gene>
<dbReference type="EMBL" id="JALAAR010000033">
    <property type="protein sequence ID" value="MEH8019562.1"/>
    <property type="molecule type" value="Genomic_DNA"/>
</dbReference>
<name>A0ABU8CCK0_9GAMM</name>
<feature type="domain" description="Fe2OG dioxygenase" evidence="1">
    <location>
        <begin position="42"/>
        <end position="132"/>
    </location>
</feature>
<dbReference type="InterPro" id="IPR005123">
    <property type="entry name" value="Oxoglu/Fe-dep_dioxygenase_dom"/>
</dbReference>
<dbReference type="RefSeq" id="WP_335737938.1">
    <property type="nucleotide sequence ID" value="NZ_JALAAR010000033.1"/>
</dbReference>
<dbReference type="PROSITE" id="PS51471">
    <property type="entry name" value="FE2OG_OXY"/>
    <property type="match status" value="1"/>
</dbReference>
<protein>
    <recommendedName>
        <fullName evidence="1">Fe2OG dioxygenase domain-containing protein</fullName>
    </recommendedName>
</protein>
<evidence type="ECO:0000313" key="3">
    <source>
        <dbReference type="Proteomes" id="UP001375382"/>
    </source>
</evidence>
<sequence>MHSAGFSTGSFCAKGIMSIFRYLFKWQKGRQKTGYEKMLLAGATWPIKFDLYLLKFPEGCEVPPHTDDVQNGKHYRLNIVLKQAKSGGEFICSSPIYCSKRIKLFRPDICEHSVTKVISGSRYLLSVGWVRGR</sequence>
<organism evidence="2 3">
    <name type="scientific">Rheinheimera muenzenbergensis</name>
    <dbReference type="NCBI Taxonomy" id="1193628"/>
    <lineage>
        <taxon>Bacteria</taxon>
        <taxon>Pseudomonadati</taxon>
        <taxon>Pseudomonadota</taxon>
        <taxon>Gammaproteobacteria</taxon>
        <taxon>Chromatiales</taxon>
        <taxon>Chromatiaceae</taxon>
        <taxon>Rheinheimera</taxon>
    </lineage>
</organism>
<evidence type="ECO:0000313" key="2">
    <source>
        <dbReference type="EMBL" id="MEH8019562.1"/>
    </source>
</evidence>
<keyword evidence="3" id="KW-1185">Reference proteome</keyword>
<dbReference type="Proteomes" id="UP001375382">
    <property type="component" value="Unassembled WGS sequence"/>
</dbReference>